<comment type="caution">
    <text evidence="1">The sequence shown here is derived from an EMBL/GenBank/DDBJ whole genome shotgun (WGS) entry which is preliminary data.</text>
</comment>
<gene>
    <name evidence="1" type="ORF">PCOR1329_LOCUS39755</name>
</gene>
<accession>A0ABN9TK06</accession>
<proteinExistence type="predicted"/>
<evidence type="ECO:0000313" key="1">
    <source>
        <dbReference type="EMBL" id="CAK0846178.1"/>
    </source>
</evidence>
<dbReference type="EMBL" id="CAUYUJ010014802">
    <property type="protein sequence ID" value="CAK0846178.1"/>
    <property type="molecule type" value="Genomic_DNA"/>
</dbReference>
<feature type="non-terminal residue" evidence="1">
    <location>
        <position position="1"/>
    </location>
</feature>
<dbReference type="Proteomes" id="UP001189429">
    <property type="component" value="Unassembled WGS sequence"/>
</dbReference>
<feature type="non-terminal residue" evidence="1">
    <location>
        <position position="209"/>
    </location>
</feature>
<evidence type="ECO:0000313" key="2">
    <source>
        <dbReference type="Proteomes" id="UP001189429"/>
    </source>
</evidence>
<sequence>AQITAPGVGISDDVELAWTNMMKQHFMSDDLKQLHKMGNISHGESVGEPEDFGPKMVIKSEEEAKEFEFWTNMSSLNFKVNTDGGRGNPVAGRWQRALDGDENLRQRYEATVGRKKRQDFRRDWCKAKYDDYMIEHSRTTEEVRKQWKNSRYLPIGRIAASKYFWKCMGLGAPWIKWDDMTESLRALYVETGLTELFTETWRTHEKWVR</sequence>
<organism evidence="1 2">
    <name type="scientific">Prorocentrum cordatum</name>
    <dbReference type="NCBI Taxonomy" id="2364126"/>
    <lineage>
        <taxon>Eukaryota</taxon>
        <taxon>Sar</taxon>
        <taxon>Alveolata</taxon>
        <taxon>Dinophyceae</taxon>
        <taxon>Prorocentrales</taxon>
        <taxon>Prorocentraceae</taxon>
        <taxon>Prorocentrum</taxon>
    </lineage>
</organism>
<name>A0ABN9TK06_9DINO</name>
<keyword evidence="2" id="KW-1185">Reference proteome</keyword>
<protein>
    <submittedName>
        <fullName evidence="1">Uncharacterized protein</fullName>
    </submittedName>
</protein>
<reference evidence="1" key="1">
    <citation type="submission" date="2023-10" db="EMBL/GenBank/DDBJ databases">
        <authorList>
            <person name="Chen Y."/>
            <person name="Shah S."/>
            <person name="Dougan E. K."/>
            <person name="Thang M."/>
            <person name="Chan C."/>
        </authorList>
    </citation>
    <scope>NUCLEOTIDE SEQUENCE [LARGE SCALE GENOMIC DNA]</scope>
</reference>